<gene>
    <name evidence="1" type="ORF">EV420DRAFT_578962</name>
</gene>
<evidence type="ECO:0000313" key="1">
    <source>
        <dbReference type="EMBL" id="KAK0433121.1"/>
    </source>
</evidence>
<comment type="caution">
    <text evidence="1">The sequence shown here is derived from an EMBL/GenBank/DDBJ whole genome shotgun (WGS) entry which is preliminary data.</text>
</comment>
<proteinExistence type="predicted"/>
<dbReference type="AlphaFoldDB" id="A0AA39J0K3"/>
<keyword evidence="2" id="KW-1185">Reference proteome</keyword>
<dbReference type="Proteomes" id="UP001175211">
    <property type="component" value="Unassembled WGS sequence"/>
</dbReference>
<reference evidence="1" key="1">
    <citation type="submission" date="2023-06" db="EMBL/GenBank/DDBJ databases">
        <authorList>
            <consortium name="Lawrence Berkeley National Laboratory"/>
            <person name="Ahrendt S."/>
            <person name="Sahu N."/>
            <person name="Indic B."/>
            <person name="Wong-Bajracharya J."/>
            <person name="Merenyi Z."/>
            <person name="Ke H.-M."/>
            <person name="Monk M."/>
            <person name="Kocsube S."/>
            <person name="Drula E."/>
            <person name="Lipzen A."/>
            <person name="Balint B."/>
            <person name="Henrissat B."/>
            <person name="Andreopoulos B."/>
            <person name="Martin F.M."/>
            <person name="Harder C.B."/>
            <person name="Rigling D."/>
            <person name="Ford K.L."/>
            <person name="Foster G.D."/>
            <person name="Pangilinan J."/>
            <person name="Papanicolaou A."/>
            <person name="Barry K."/>
            <person name="LaButti K."/>
            <person name="Viragh M."/>
            <person name="Koriabine M."/>
            <person name="Yan M."/>
            <person name="Riley R."/>
            <person name="Champramary S."/>
            <person name="Plett K.L."/>
            <person name="Tsai I.J."/>
            <person name="Slot J."/>
            <person name="Sipos G."/>
            <person name="Plett J."/>
            <person name="Nagy L.G."/>
            <person name="Grigoriev I.V."/>
        </authorList>
    </citation>
    <scope>NUCLEOTIDE SEQUENCE</scope>
    <source>
        <strain evidence="1">CCBAS 213</strain>
    </source>
</reference>
<accession>A0AA39J0K3</accession>
<evidence type="ECO:0000313" key="2">
    <source>
        <dbReference type="Proteomes" id="UP001175211"/>
    </source>
</evidence>
<name>A0AA39J0K3_ARMTA</name>
<dbReference type="EMBL" id="JAUEPS010000250">
    <property type="protein sequence ID" value="KAK0433121.1"/>
    <property type="molecule type" value="Genomic_DNA"/>
</dbReference>
<organism evidence="1 2">
    <name type="scientific">Armillaria tabescens</name>
    <name type="common">Ringless honey mushroom</name>
    <name type="synonym">Agaricus tabescens</name>
    <dbReference type="NCBI Taxonomy" id="1929756"/>
    <lineage>
        <taxon>Eukaryota</taxon>
        <taxon>Fungi</taxon>
        <taxon>Dikarya</taxon>
        <taxon>Basidiomycota</taxon>
        <taxon>Agaricomycotina</taxon>
        <taxon>Agaricomycetes</taxon>
        <taxon>Agaricomycetidae</taxon>
        <taxon>Agaricales</taxon>
        <taxon>Marasmiineae</taxon>
        <taxon>Physalacriaceae</taxon>
        <taxon>Desarmillaria</taxon>
    </lineage>
</organism>
<dbReference type="GeneID" id="85366208"/>
<sequence length="224" mass="24485">MSSIILPSKGKCIHVIDSIQHCQCLWFLPPESPLLDQNICARCGHGIHAHADYVSMLVHHCPAMNCAAYFSKTARVQACTCSASLIDHIPVVNVYRSATPLPYGVGISIHDNGLPSNVNIFTGDTTNDSYTPIPMTSPSINANPSYSYGDTVIFTPTPRPVIQMGITQIDAHSLSEVENSYIAQYQDDNSRINVQDPGGEFREDYLTISYNEVHGTGSWAGQLE</sequence>
<protein>
    <submittedName>
        <fullName evidence="1">Uncharacterized protein</fullName>
    </submittedName>
</protein>
<dbReference type="RefSeq" id="XP_060321468.1">
    <property type="nucleotide sequence ID" value="XM_060482660.1"/>
</dbReference>